<feature type="binding site" evidence="8">
    <location>
        <position position="70"/>
    </location>
    <ligand>
        <name>ATP</name>
        <dbReference type="ChEBI" id="CHEBI:30616"/>
    </ligand>
</feature>
<evidence type="ECO:0000256" key="2">
    <source>
        <dbReference type="ARBA" id="ARBA00022555"/>
    </source>
</evidence>
<keyword evidence="1 7" id="KW-0963">Cytoplasm</keyword>
<keyword evidence="8" id="KW-0547">Nucleotide-binding</keyword>
<comment type="similarity">
    <text evidence="7">Belongs to the TtcA family. CTU1/NCS6/ATPBD3 subfamily.</text>
</comment>
<dbReference type="Pfam" id="PF16503">
    <property type="entry name" value="zn-ribbon_14"/>
    <property type="match status" value="1"/>
</dbReference>
<comment type="function">
    <text evidence="6 7">Plays a central role in 2-thiolation of mcm(5)S(2)U at tRNA wobble positions of tRNA(Lys), tRNA(Glu) and tRNA(Gln). Directly binds tRNAs and probably acts by catalyzing adenylation of tRNAs, an intermediate required for 2-thiolation. It is unclear whether it acts as a sulfurtransferase that transfers sulfur from thiocarboxylated URM1 onto the uridine of tRNAs at wobble position.</text>
</comment>
<keyword evidence="3 7" id="KW-0808">Transferase</keyword>
<dbReference type="GO" id="GO:0032447">
    <property type="term" value="P:protein urmylation"/>
    <property type="evidence" value="ECO:0007669"/>
    <property type="project" value="UniProtKB-UniRule"/>
</dbReference>
<dbReference type="NCBIfam" id="TIGR00269">
    <property type="entry name" value="TIGR00269 family protein"/>
    <property type="match status" value="1"/>
</dbReference>
<keyword evidence="2 7" id="KW-0820">tRNA-binding</keyword>
<keyword evidence="5 7" id="KW-0694">RNA-binding</keyword>
<sequence>MSTGDTPKTPKLCTECAASKACIQRPYRGARLCRTCFAAALEREVHEQIVREGMFRAGERVAVGVSGGKDSAVLAHLLRVLNERHGYGLELVLLAVDEGIHGYRDDSLEAVRRHQQSQQLPLRIVSFEEMYNGWTMDRVVGQIGRRNNCTFCGVFRRQALERGAIDASADKIATGHNADDLAETVLLNLVRGDAKRLLRCTDAVAREPDEGAAADGRWIPRVKPLKCLYEKEIVTYAYLQRIDYFATECTYAPYSYRGAAREFIKQVETLRPRAIRDMADAAEQLQDTQRRHPSPVTGGSRVHRCARCGYLCSQPYCKACVLLEHLNEGTGSLATRRAGTRLGRE</sequence>
<comment type="caution">
    <text evidence="11">The sequence shown here is derived from an EMBL/GenBank/DDBJ whole genome shotgun (WGS) entry which is preliminary data.</text>
</comment>
<dbReference type="GO" id="GO:0005739">
    <property type="term" value="C:mitochondrion"/>
    <property type="evidence" value="ECO:0007669"/>
    <property type="project" value="TreeGrafter"/>
</dbReference>
<dbReference type="InterPro" id="IPR014729">
    <property type="entry name" value="Rossmann-like_a/b/a_fold"/>
</dbReference>
<dbReference type="GO" id="GO:0016779">
    <property type="term" value="F:nucleotidyltransferase activity"/>
    <property type="evidence" value="ECO:0007669"/>
    <property type="project" value="UniProtKB-UniRule"/>
</dbReference>
<evidence type="ECO:0000256" key="7">
    <source>
        <dbReference type="HAMAP-Rule" id="MF_03053"/>
    </source>
</evidence>
<dbReference type="Gene3D" id="3.40.50.620">
    <property type="entry name" value="HUPs"/>
    <property type="match status" value="1"/>
</dbReference>
<dbReference type="EC" id="2.7.7.-" evidence="7"/>
<organism evidence="11 12">
    <name type="scientific">Cyanidium caldarium</name>
    <name type="common">Red alga</name>
    <dbReference type="NCBI Taxonomy" id="2771"/>
    <lineage>
        <taxon>Eukaryota</taxon>
        <taxon>Rhodophyta</taxon>
        <taxon>Bangiophyceae</taxon>
        <taxon>Cyanidiales</taxon>
        <taxon>Cyanidiaceae</taxon>
        <taxon>Cyanidium</taxon>
    </lineage>
</organism>
<name>A0AAV9IWU0_CYACA</name>
<feature type="binding site" evidence="8">
    <location>
        <position position="175"/>
    </location>
    <ligand>
        <name>ATP</name>
        <dbReference type="ChEBI" id="CHEBI:30616"/>
    </ligand>
</feature>
<feature type="binding site" evidence="8">
    <location>
        <position position="180"/>
    </location>
    <ligand>
        <name>ATP</name>
        <dbReference type="ChEBI" id="CHEBI:30616"/>
    </ligand>
</feature>
<keyword evidence="4 7" id="KW-0819">tRNA processing</keyword>
<dbReference type="PANTHER" id="PTHR11807:SF12">
    <property type="entry name" value="CYTOPLASMIC TRNA 2-THIOLATION PROTEIN 1"/>
    <property type="match status" value="1"/>
</dbReference>
<reference evidence="11 12" key="1">
    <citation type="submission" date="2022-07" db="EMBL/GenBank/DDBJ databases">
        <title>Genome-wide signatures of adaptation to extreme environments.</title>
        <authorList>
            <person name="Cho C.H."/>
            <person name="Yoon H.S."/>
        </authorList>
    </citation>
    <scope>NUCLEOTIDE SEQUENCE [LARGE SCALE GENOMIC DNA]</scope>
    <source>
        <strain evidence="11 12">DBV 063 E5</strain>
    </source>
</reference>
<keyword evidence="8" id="KW-0067">ATP-binding</keyword>
<evidence type="ECO:0000259" key="10">
    <source>
        <dbReference type="Pfam" id="PF16503"/>
    </source>
</evidence>
<dbReference type="EMBL" id="JANCYW010000009">
    <property type="protein sequence ID" value="KAK4536795.1"/>
    <property type="molecule type" value="Genomic_DNA"/>
</dbReference>
<feature type="binding site" evidence="8">
    <location>
        <position position="96"/>
    </location>
    <ligand>
        <name>ATP</name>
        <dbReference type="ChEBI" id="CHEBI:30616"/>
    </ligand>
</feature>
<comment type="pathway">
    <text evidence="7">tRNA modification; 5-methoxycarbonylmethyl-2-thiouridine-tRNA biosynthesis.</text>
</comment>
<dbReference type="GO" id="GO:0002143">
    <property type="term" value="P:tRNA wobble position uridine thiolation"/>
    <property type="evidence" value="ECO:0007669"/>
    <property type="project" value="TreeGrafter"/>
</dbReference>
<dbReference type="HAMAP" id="MF_03053">
    <property type="entry name" value="CTU1"/>
    <property type="match status" value="1"/>
</dbReference>
<evidence type="ECO:0000256" key="3">
    <source>
        <dbReference type="ARBA" id="ARBA00022679"/>
    </source>
</evidence>
<accession>A0AAV9IWU0</accession>
<comment type="subcellular location">
    <subcellularLocation>
        <location evidence="7">Cytoplasm</location>
    </subcellularLocation>
</comment>
<evidence type="ECO:0000256" key="1">
    <source>
        <dbReference type="ARBA" id="ARBA00022490"/>
    </source>
</evidence>
<dbReference type="Proteomes" id="UP001301350">
    <property type="component" value="Unassembled WGS sequence"/>
</dbReference>
<dbReference type="InterPro" id="IPR000541">
    <property type="entry name" value="Ncs6/Tuc1/Ctu1"/>
</dbReference>
<protein>
    <recommendedName>
        <fullName evidence="7">Cytoplasmic tRNA 2-thiolation protein 1</fullName>
        <ecNumber evidence="7">2.7.7.-</ecNumber>
    </recommendedName>
    <alternativeName>
        <fullName evidence="7">Cytoplasmic tRNA adenylyltransferase 1</fullName>
    </alternativeName>
</protein>
<gene>
    <name evidence="11" type="ORF">CDCA_CDCA09G2820</name>
</gene>
<dbReference type="SUPFAM" id="SSF52402">
    <property type="entry name" value="Adenine nucleotide alpha hydrolases-like"/>
    <property type="match status" value="1"/>
</dbReference>
<dbReference type="PANTHER" id="PTHR11807">
    <property type="entry name" value="ATPASES OF THE PP SUPERFAMILY-RELATED"/>
    <property type="match status" value="1"/>
</dbReference>
<evidence type="ECO:0000313" key="11">
    <source>
        <dbReference type="EMBL" id="KAK4536795.1"/>
    </source>
</evidence>
<evidence type="ECO:0000259" key="9">
    <source>
        <dbReference type="Pfam" id="PF01171"/>
    </source>
</evidence>
<evidence type="ECO:0000256" key="5">
    <source>
        <dbReference type="ARBA" id="ARBA00022884"/>
    </source>
</evidence>
<keyword evidence="12" id="KW-1185">Reference proteome</keyword>
<dbReference type="InterPro" id="IPR035107">
    <property type="entry name" value="tRNA_thiolation_TtcA_Ctu1"/>
</dbReference>
<evidence type="ECO:0000256" key="6">
    <source>
        <dbReference type="ARBA" id="ARBA00060195"/>
    </source>
</evidence>
<dbReference type="PIRSF" id="PIRSF004976">
    <property type="entry name" value="ATPase_YdaO"/>
    <property type="match status" value="1"/>
</dbReference>
<dbReference type="GO" id="GO:0000049">
    <property type="term" value="F:tRNA binding"/>
    <property type="evidence" value="ECO:0007669"/>
    <property type="project" value="UniProtKB-UniRule"/>
</dbReference>
<feature type="binding site" evidence="8">
    <location>
        <begin position="64"/>
        <end position="66"/>
    </location>
    <ligand>
        <name>ATP</name>
        <dbReference type="ChEBI" id="CHEBI:30616"/>
    </ligand>
</feature>
<feature type="domain" description="tRNA(Ile)-lysidine/2-thiocytidine synthase N-terminal" evidence="9">
    <location>
        <begin position="61"/>
        <end position="248"/>
    </location>
</feature>
<dbReference type="CDD" id="cd01713">
    <property type="entry name" value="CTU1-like"/>
    <property type="match status" value="1"/>
</dbReference>
<dbReference type="FunFam" id="3.40.50.620:FF:000132">
    <property type="entry name" value="Cytoplasmic tRNA 2-thiolation protein 1"/>
    <property type="match status" value="1"/>
</dbReference>
<dbReference type="GO" id="GO:0002144">
    <property type="term" value="C:cytosolic tRNA wobble base thiouridylase complex"/>
    <property type="evidence" value="ECO:0007669"/>
    <property type="project" value="TreeGrafter"/>
</dbReference>
<dbReference type="InterPro" id="IPR032442">
    <property type="entry name" value="CTU1_C"/>
</dbReference>
<feature type="domain" description="Cytoplasmic tRNA 2-thiolation protein 1 C-terminal" evidence="10">
    <location>
        <begin position="304"/>
        <end position="330"/>
    </location>
</feature>
<evidence type="ECO:0000256" key="4">
    <source>
        <dbReference type="ARBA" id="ARBA00022694"/>
    </source>
</evidence>
<proteinExistence type="inferred from homology"/>
<dbReference type="AlphaFoldDB" id="A0AAV9IWU0"/>
<dbReference type="InterPro" id="IPR056369">
    <property type="entry name" value="CTU1-like_ATP-bd"/>
</dbReference>
<evidence type="ECO:0000313" key="12">
    <source>
        <dbReference type="Proteomes" id="UP001301350"/>
    </source>
</evidence>
<dbReference type="InterPro" id="IPR011063">
    <property type="entry name" value="TilS/TtcA_N"/>
</dbReference>
<dbReference type="GO" id="GO:0005524">
    <property type="term" value="F:ATP binding"/>
    <property type="evidence" value="ECO:0007669"/>
    <property type="project" value="UniProtKB-KW"/>
</dbReference>
<dbReference type="Pfam" id="PF01171">
    <property type="entry name" value="ATP_bind_3"/>
    <property type="match status" value="1"/>
</dbReference>
<evidence type="ECO:0000256" key="8">
    <source>
        <dbReference type="PIRSR" id="PIRSR004976-51"/>
    </source>
</evidence>